<protein>
    <recommendedName>
        <fullName evidence="4">DUF2975 domain-containing protein</fullName>
    </recommendedName>
</protein>
<keyword evidence="1" id="KW-1133">Transmembrane helix</keyword>
<dbReference type="KEGG" id="aep:AMC99_02803"/>
<reference evidence="2 3" key="1">
    <citation type="submission" date="2015-09" db="EMBL/GenBank/DDBJ databases">
        <title>Complete genome sequence of a benzo[a]pyrene-degrading bacterium Altererythrobacter epoxidivorans CGMCC 1.7731T.</title>
        <authorList>
            <person name="Li Z."/>
            <person name="Cheng H."/>
            <person name="Huo Y."/>
            <person name="Xu X."/>
        </authorList>
    </citation>
    <scope>NUCLEOTIDE SEQUENCE [LARGE SCALE GENOMIC DNA]</scope>
    <source>
        <strain evidence="2 3">CGMCC 1.7731</strain>
    </source>
</reference>
<evidence type="ECO:0000313" key="2">
    <source>
        <dbReference type="EMBL" id="ALE18074.1"/>
    </source>
</evidence>
<keyword evidence="1" id="KW-0812">Transmembrane</keyword>
<dbReference type="PATRIC" id="fig|361183.4.peg.2757"/>
<gene>
    <name evidence="2" type="ORF">AMC99_02803</name>
</gene>
<organism evidence="2 3">
    <name type="scientific">Altererythrobacter epoxidivorans</name>
    <dbReference type="NCBI Taxonomy" id="361183"/>
    <lineage>
        <taxon>Bacteria</taxon>
        <taxon>Pseudomonadati</taxon>
        <taxon>Pseudomonadota</taxon>
        <taxon>Alphaproteobacteria</taxon>
        <taxon>Sphingomonadales</taxon>
        <taxon>Erythrobacteraceae</taxon>
        <taxon>Altererythrobacter</taxon>
    </lineage>
</organism>
<evidence type="ECO:0000313" key="3">
    <source>
        <dbReference type="Proteomes" id="UP000057938"/>
    </source>
</evidence>
<dbReference type="OrthoDB" id="7349915at2"/>
<accession>A0A0M5KZ73</accession>
<evidence type="ECO:0000256" key="1">
    <source>
        <dbReference type="SAM" id="Phobius"/>
    </source>
</evidence>
<feature type="transmembrane region" description="Helical" evidence="1">
    <location>
        <begin position="57"/>
        <end position="77"/>
    </location>
</feature>
<dbReference type="STRING" id="361183.AMC99_02803"/>
<dbReference type="Pfam" id="PF11188">
    <property type="entry name" value="DUF2975"/>
    <property type="match status" value="1"/>
</dbReference>
<feature type="transmembrane region" description="Helical" evidence="1">
    <location>
        <begin position="141"/>
        <end position="161"/>
    </location>
</feature>
<keyword evidence="1" id="KW-0472">Membrane</keyword>
<keyword evidence="3" id="KW-1185">Reference proteome</keyword>
<feature type="transmembrane region" description="Helical" evidence="1">
    <location>
        <begin position="106"/>
        <end position="129"/>
    </location>
</feature>
<evidence type="ECO:0008006" key="4">
    <source>
        <dbReference type="Google" id="ProtNLM"/>
    </source>
</evidence>
<sequence length="175" mass="18613">MNTIKSDPLLAIAKGIIYFMMGVMAVGGIAVAIAAPALLVFYQKAMSQIAEAGAPPATYWLIIVLLVVVAGLIYLGFRFFRHMLHIAQSVGEGDPFVPANADRLNAMAWIMLTITLASIPVTALGAYITKLAGEDTAQIDVGFDGGGIVLILTLFVLARVFRKGTEMRADLEGTV</sequence>
<dbReference type="InterPro" id="IPR021354">
    <property type="entry name" value="DUF2975"/>
</dbReference>
<dbReference type="Proteomes" id="UP000057938">
    <property type="component" value="Chromosome"/>
</dbReference>
<dbReference type="RefSeq" id="WP_061927425.1">
    <property type="nucleotide sequence ID" value="NZ_CP012669.1"/>
</dbReference>
<feature type="transmembrane region" description="Helical" evidence="1">
    <location>
        <begin position="16"/>
        <end position="42"/>
    </location>
</feature>
<dbReference type="EMBL" id="CP012669">
    <property type="protein sequence ID" value="ALE18074.1"/>
    <property type="molecule type" value="Genomic_DNA"/>
</dbReference>
<name>A0A0M5KZ73_9SPHN</name>
<proteinExistence type="predicted"/>
<dbReference type="AlphaFoldDB" id="A0A0M5KZ73"/>